<organism evidence="1 2">
    <name type="scientific">Nocardia transvalensis</name>
    <dbReference type="NCBI Taxonomy" id="37333"/>
    <lineage>
        <taxon>Bacteria</taxon>
        <taxon>Bacillati</taxon>
        <taxon>Actinomycetota</taxon>
        <taxon>Actinomycetes</taxon>
        <taxon>Mycobacteriales</taxon>
        <taxon>Nocardiaceae</taxon>
        <taxon>Nocardia</taxon>
    </lineage>
</organism>
<reference evidence="1 2" key="1">
    <citation type="submission" date="2020-08" db="EMBL/GenBank/DDBJ databases">
        <title>Sequencing the genomes of 1000 actinobacteria strains.</title>
        <authorList>
            <person name="Klenk H.-P."/>
        </authorList>
    </citation>
    <scope>NUCLEOTIDE SEQUENCE [LARGE SCALE GENOMIC DNA]</scope>
    <source>
        <strain evidence="1 2">DSM 43582</strain>
    </source>
</reference>
<dbReference type="AlphaFoldDB" id="A0A7W9PH65"/>
<dbReference type="InterPro" id="IPR036866">
    <property type="entry name" value="RibonucZ/Hydroxyglut_hydro"/>
</dbReference>
<proteinExistence type="predicted"/>
<dbReference type="Gene3D" id="3.60.15.10">
    <property type="entry name" value="Ribonuclease Z/Hydroxyacylglutathione hydrolase-like"/>
    <property type="match status" value="1"/>
</dbReference>
<gene>
    <name evidence="1" type="ORF">BJY24_005033</name>
</gene>
<dbReference type="EMBL" id="JACHIT010000002">
    <property type="protein sequence ID" value="MBB5916121.1"/>
    <property type="molecule type" value="Genomic_DNA"/>
</dbReference>
<name>A0A7W9PH65_9NOCA</name>
<dbReference type="Proteomes" id="UP000540412">
    <property type="component" value="Unassembled WGS sequence"/>
</dbReference>
<dbReference type="RefSeq" id="WP_218003598.1">
    <property type="nucleotide sequence ID" value="NZ_JACHIT010000002.1"/>
</dbReference>
<sequence length="51" mass="5411">MTRIGHACQLIESGGIRVLTGPWFTETATYHHGEPVAAAKATRTLAPTPPP</sequence>
<accession>A0A7W9PH65</accession>
<keyword evidence="2" id="KW-1185">Reference proteome</keyword>
<evidence type="ECO:0000313" key="2">
    <source>
        <dbReference type="Proteomes" id="UP000540412"/>
    </source>
</evidence>
<evidence type="ECO:0000313" key="1">
    <source>
        <dbReference type="EMBL" id="MBB5916121.1"/>
    </source>
</evidence>
<comment type="caution">
    <text evidence="1">The sequence shown here is derived from an EMBL/GenBank/DDBJ whole genome shotgun (WGS) entry which is preliminary data.</text>
</comment>
<protein>
    <submittedName>
        <fullName evidence="1">L-ascorbate metabolism protein UlaG (Beta-lactamase superfamily)</fullName>
    </submittedName>
</protein>